<dbReference type="EMBL" id="AMFJ01036116">
    <property type="protein sequence ID" value="EKD25181.1"/>
    <property type="molecule type" value="Genomic_DNA"/>
</dbReference>
<evidence type="ECO:0000256" key="1">
    <source>
        <dbReference type="SAM" id="SignalP"/>
    </source>
</evidence>
<proteinExistence type="predicted"/>
<comment type="caution">
    <text evidence="2">The sequence shown here is derived from an EMBL/GenBank/DDBJ whole genome shotgun (WGS) entry which is preliminary data.</text>
</comment>
<name>K1XJ47_9BACT</name>
<evidence type="ECO:0000313" key="2">
    <source>
        <dbReference type="EMBL" id="EKD25181.1"/>
    </source>
</evidence>
<organism evidence="2">
    <name type="scientific">uncultured bacterium</name>
    <name type="common">gcode 4</name>
    <dbReference type="NCBI Taxonomy" id="1234023"/>
    <lineage>
        <taxon>Bacteria</taxon>
        <taxon>environmental samples</taxon>
    </lineage>
</organism>
<dbReference type="AlphaFoldDB" id="K1XJ47"/>
<feature type="chain" id="PRO_5022672415" evidence="1">
    <location>
        <begin position="17"/>
        <end position="119"/>
    </location>
</feature>
<keyword evidence="1" id="KW-0732">Signal</keyword>
<reference evidence="2" key="1">
    <citation type="journal article" date="2012" name="Science">
        <title>Fermentation, hydrogen, and sulfur metabolism in multiple uncultivated bacterial phyla.</title>
        <authorList>
            <person name="Wrighton K.C."/>
            <person name="Thomas B.C."/>
            <person name="Sharon I."/>
            <person name="Miller C.S."/>
            <person name="Castelle C.J."/>
            <person name="VerBerkmoes N.C."/>
            <person name="Wilkins M.J."/>
            <person name="Hettich R.L."/>
            <person name="Lipton M.S."/>
            <person name="Williams K.H."/>
            <person name="Long P.E."/>
            <person name="Banfield J.F."/>
        </authorList>
    </citation>
    <scope>NUCLEOTIDE SEQUENCE [LARGE SCALE GENOMIC DNA]</scope>
</reference>
<sequence length="119" mass="13627">MISCPFIAFCALAASAGLTNSTNPKPLLLFVSCSSFTLAKATSPNFENSSLRSFPLNFRFNPPTKSLVWLMIAFSDDIEQTKKVKYWLPKMYDFFDQIQQDFMPQKFAFLTNLDIIEIY</sequence>
<accession>K1XJ47</accession>
<protein>
    <submittedName>
        <fullName evidence="2">Uncharacterized protein</fullName>
    </submittedName>
</protein>
<gene>
    <name evidence="2" type="ORF">ACD_80C00109G0001</name>
</gene>
<feature type="signal peptide" evidence="1">
    <location>
        <begin position="1"/>
        <end position="16"/>
    </location>
</feature>